<gene>
    <name evidence="4" type="ORF">ABIE04_002284</name>
</gene>
<evidence type="ECO:0000259" key="3">
    <source>
        <dbReference type="Pfam" id="PF13511"/>
    </source>
</evidence>
<dbReference type="EMBL" id="JBEPSD010000002">
    <property type="protein sequence ID" value="MET4569923.1"/>
    <property type="molecule type" value="Genomic_DNA"/>
</dbReference>
<keyword evidence="4" id="KW-0132">Cell division</keyword>
<feature type="coiled-coil region" evidence="1">
    <location>
        <begin position="96"/>
        <end position="167"/>
    </location>
</feature>
<dbReference type="Proteomes" id="UP001549251">
    <property type="component" value="Unassembled WGS sequence"/>
</dbReference>
<keyword evidence="5" id="KW-1185">Reference proteome</keyword>
<reference evidence="4 5" key="1">
    <citation type="submission" date="2024-06" db="EMBL/GenBank/DDBJ databases">
        <title>Sorghum-associated microbial communities from plants grown in Nebraska, USA.</title>
        <authorList>
            <person name="Schachtman D."/>
        </authorList>
    </citation>
    <scope>NUCLEOTIDE SEQUENCE [LARGE SCALE GENOMIC DNA]</scope>
    <source>
        <strain evidence="4 5">1757</strain>
    </source>
</reference>
<dbReference type="InterPro" id="IPR025392">
    <property type="entry name" value="DUF4124"/>
</dbReference>
<evidence type="ECO:0000313" key="4">
    <source>
        <dbReference type="EMBL" id="MET4569923.1"/>
    </source>
</evidence>
<feature type="chain" id="PRO_5045846940" evidence="2">
    <location>
        <begin position="40"/>
        <end position="216"/>
    </location>
</feature>
<dbReference type="GO" id="GO:0051301">
    <property type="term" value="P:cell division"/>
    <property type="evidence" value="ECO:0007669"/>
    <property type="project" value="UniProtKB-KW"/>
</dbReference>
<accession>A0ABV2PXZ8</accession>
<keyword evidence="2" id="KW-0732">Signal</keyword>
<proteinExistence type="predicted"/>
<protein>
    <submittedName>
        <fullName evidence="4">FtsZ-binding cell division protein ZapB</fullName>
    </submittedName>
</protein>
<evidence type="ECO:0000256" key="2">
    <source>
        <dbReference type="SAM" id="SignalP"/>
    </source>
</evidence>
<name>A0ABV2PXZ8_9GAMM</name>
<evidence type="ECO:0000256" key="1">
    <source>
        <dbReference type="SAM" id="Coils"/>
    </source>
</evidence>
<comment type="caution">
    <text evidence="4">The sequence shown here is derived from an EMBL/GenBank/DDBJ whole genome shotgun (WGS) entry which is preliminary data.</text>
</comment>
<feature type="domain" description="DUF4124" evidence="3">
    <location>
        <begin position="29"/>
        <end position="63"/>
    </location>
</feature>
<dbReference type="Pfam" id="PF13511">
    <property type="entry name" value="DUF4124"/>
    <property type="match status" value="1"/>
</dbReference>
<evidence type="ECO:0000313" key="5">
    <source>
        <dbReference type="Proteomes" id="UP001549251"/>
    </source>
</evidence>
<organism evidence="4 5">
    <name type="scientific">Rhodanobacter soli</name>
    <dbReference type="NCBI Taxonomy" id="590609"/>
    <lineage>
        <taxon>Bacteria</taxon>
        <taxon>Pseudomonadati</taxon>
        <taxon>Pseudomonadota</taxon>
        <taxon>Gammaproteobacteria</taxon>
        <taxon>Lysobacterales</taxon>
        <taxon>Rhodanobacteraceae</taxon>
        <taxon>Rhodanobacter</taxon>
    </lineage>
</organism>
<keyword evidence="1" id="KW-0175">Coiled coil</keyword>
<sequence>MHGDSGRVQNVATMKSLPVGGICFSAAVLLLAAAGTAGAQNIYKCTQGGQVAYTDHPCPNGSGELLHRADDTEVIDRYLRLGQDDLAKRYADSRHLETLYQQRLDARQQAADEEARRRADEAYDAEQRAQEAQQQALADQDAERERLQAENDALRQQNDEYQEQLTQPIYNGPVYWGGAPYPYPHRRHDSGHHTPPVSDKPIFHPCKQLAGGRTQC</sequence>
<feature type="signal peptide" evidence="2">
    <location>
        <begin position="1"/>
        <end position="39"/>
    </location>
</feature>
<keyword evidence="4" id="KW-0131">Cell cycle</keyword>